<evidence type="ECO:0000313" key="1">
    <source>
        <dbReference type="EMBL" id="QNU66947.1"/>
    </source>
</evidence>
<dbReference type="InterPro" id="IPR046897">
    <property type="entry name" value="ABC-3C_MC6"/>
</dbReference>
<dbReference type="Pfam" id="PF20293">
    <property type="entry name" value="MC6"/>
    <property type="match status" value="1"/>
</dbReference>
<dbReference type="RefSeq" id="WP_137699097.1">
    <property type="nucleotide sequence ID" value="NZ_CP061336.1"/>
</dbReference>
<keyword evidence="2" id="KW-1185">Reference proteome</keyword>
<dbReference type="EMBL" id="CP061336">
    <property type="protein sequence ID" value="QNU66947.1"/>
    <property type="molecule type" value="Genomic_DNA"/>
</dbReference>
<sequence>MIVNFDSHPKNSIIYTTSIILSYLKANDGIANFEDLYKYCMDSKMDYSIFILTIDWMYLVGLVEEINNRNELVLCN</sequence>
<proteinExistence type="predicted"/>
<accession>A0A4U7J8I3</accession>
<dbReference type="Proteomes" id="UP000306409">
    <property type="component" value="Chromosome"/>
</dbReference>
<name>A0A4U7J8I3_9FIRM</name>
<evidence type="ECO:0000313" key="2">
    <source>
        <dbReference type="Proteomes" id="UP000306409"/>
    </source>
</evidence>
<dbReference type="KEGG" id="rher:EHE19_019325"/>
<gene>
    <name evidence="1" type="ORF">EHE19_019325</name>
</gene>
<reference evidence="1 2" key="1">
    <citation type="submission" date="2020-09" db="EMBL/GenBank/DDBJ databases">
        <title>Characterization and genome sequencing of Ruminiclostridium sp. nov. MA18.</title>
        <authorList>
            <person name="Rettenmaier R."/>
            <person name="Kowollik M.-L."/>
            <person name="Liebl W."/>
            <person name="Zverlov V."/>
        </authorList>
    </citation>
    <scope>NUCLEOTIDE SEQUENCE [LARGE SCALE GENOMIC DNA]</scope>
    <source>
        <strain evidence="1 2">MA18</strain>
    </source>
</reference>
<dbReference type="OrthoDB" id="6636604at2"/>
<dbReference type="AlphaFoldDB" id="A0A4U7J8I3"/>
<organism evidence="1 2">
    <name type="scientific">Ruminiclostridium herbifermentans</name>
    <dbReference type="NCBI Taxonomy" id="2488810"/>
    <lineage>
        <taxon>Bacteria</taxon>
        <taxon>Bacillati</taxon>
        <taxon>Bacillota</taxon>
        <taxon>Clostridia</taxon>
        <taxon>Eubacteriales</taxon>
        <taxon>Oscillospiraceae</taxon>
        <taxon>Ruminiclostridium</taxon>
    </lineage>
</organism>
<protein>
    <submittedName>
        <fullName evidence="1">Uncharacterized protein</fullName>
    </submittedName>
</protein>